<dbReference type="EMBL" id="CAUYUJ010004269">
    <property type="protein sequence ID" value="CAK0808831.1"/>
    <property type="molecule type" value="Genomic_DNA"/>
</dbReference>
<dbReference type="Proteomes" id="UP001189429">
    <property type="component" value="Unassembled WGS sequence"/>
</dbReference>
<organism evidence="1 2">
    <name type="scientific">Prorocentrum cordatum</name>
    <dbReference type="NCBI Taxonomy" id="2364126"/>
    <lineage>
        <taxon>Eukaryota</taxon>
        <taxon>Sar</taxon>
        <taxon>Alveolata</taxon>
        <taxon>Dinophyceae</taxon>
        <taxon>Prorocentrales</taxon>
        <taxon>Prorocentraceae</taxon>
        <taxon>Prorocentrum</taxon>
    </lineage>
</organism>
<protein>
    <submittedName>
        <fullName evidence="1">Uncharacterized protein</fullName>
    </submittedName>
</protein>
<reference evidence="1" key="1">
    <citation type="submission" date="2023-10" db="EMBL/GenBank/DDBJ databases">
        <authorList>
            <person name="Chen Y."/>
            <person name="Shah S."/>
            <person name="Dougan E. K."/>
            <person name="Thang M."/>
            <person name="Chan C."/>
        </authorList>
    </citation>
    <scope>NUCLEOTIDE SEQUENCE [LARGE SCALE GENOMIC DNA]</scope>
</reference>
<name>A0ABN9QUE6_9DINO</name>
<keyword evidence="2" id="KW-1185">Reference proteome</keyword>
<gene>
    <name evidence="1" type="ORF">PCOR1329_LOCUS14295</name>
</gene>
<evidence type="ECO:0000313" key="2">
    <source>
        <dbReference type="Proteomes" id="UP001189429"/>
    </source>
</evidence>
<feature type="non-terminal residue" evidence="1">
    <location>
        <position position="58"/>
    </location>
</feature>
<feature type="non-terminal residue" evidence="1">
    <location>
        <position position="1"/>
    </location>
</feature>
<proteinExistence type="predicted"/>
<accession>A0ABN9QUE6</accession>
<sequence length="58" mass="5286">LVGQPAAGALLARGSLAAAAAGDSSEAAGADGAAAAALPDVENVLGGPLEQCSAEPLT</sequence>
<comment type="caution">
    <text evidence="1">The sequence shown here is derived from an EMBL/GenBank/DDBJ whole genome shotgun (WGS) entry which is preliminary data.</text>
</comment>
<evidence type="ECO:0000313" key="1">
    <source>
        <dbReference type="EMBL" id="CAK0808831.1"/>
    </source>
</evidence>